<evidence type="ECO:0000256" key="4">
    <source>
        <dbReference type="PIRSR" id="PIRSR036289-51"/>
    </source>
</evidence>
<evidence type="ECO:0000256" key="1">
    <source>
        <dbReference type="ARBA" id="ARBA00006768"/>
    </source>
</evidence>
<keyword evidence="2" id="KW-0326">Glycosidase</keyword>
<dbReference type="Pfam" id="PF03633">
    <property type="entry name" value="Glyco_hydro_65C"/>
    <property type="match status" value="1"/>
</dbReference>
<dbReference type="RefSeq" id="WP_089774149.1">
    <property type="nucleotide sequence ID" value="NZ_FNTX01000002.1"/>
</dbReference>
<dbReference type="Gene3D" id="1.50.10.10">
    <property type="match status" value="1"/>
</dbReference>
<dbReference type="InterPro" id="IPR017045">
    <property type="entry name" value="Malt_Pase/Glycosyl_Hdrlase"/>
</dbReference>
<feature type="domain" description="Glycoside hydrolase family 65 N-terminal" evidence="8">
    <location>
        <begin position="40"/>
        <end position="294"/>
    </location>
</feature>
<dbReference type="AlphaFoldDB" id="A0A1H5MEU8"/>
<dbReference type="GO" id="GO:0005975">
    <property type="term" value="P:carbohydrate metabolic process"/>
    <property type="evidence" value="ECO:0007669"/>
    <property type="project" value="InterPro"/>
</dbReference>
<comment type="similarity">
    <text evidence="1">Belongs to the glycosyl hydrolase 65 family.</text>
</comment>
<dbReference type="GO" id="GO:0004553">
    <property type="term" value="F:hydrolase activity, hydrolyzing O-glycosyl compounds"/>
    <property type="evidence" value="ECO:0007669"/>
    <property type="project" value="TreeGrafter"/>
</dbReference>
<dbReference type="InterPro" id="IPR005196">
    <property type="entry name" value="Glyco_hydro_65_N"/>
</dbReference>
<dbReference type="OrthoDB" id="9816160at2"/>
<dbReference type="Gene3D" id="2.60.420.10">
    <property type="entry name" value="Maltose phosphorylase, domain 3"/>
    <property type="match status" value="1"/>
</dbReference>
<gene>
    <name evidence="9" type="ORF">SAMN04488554_3340</name>
</gene>
<evidence type="ECO:0000256" key="3">
    <source>
        <dbReference type="PIRSR" id="PIRSR036289-50"/>
    </source>
</evidence>
<keyword evidence="10" id="KW-1185">Reference proteome</keyword>
<dbReference type="Pfam" id="PF03632">
    <property type="entry name" value="Glyco_hydro_65m"/>
    <property type="match status" value="1"/>
</dbReference>
<dbReference type="Gene3D" id="2.70.98.40">
    <property type="entry name" value="Glycoside hydrolase, family 65, N-terminal domain"/>
    <property type="match status" value="1"/>
</dbReference>
<dbReference type="InterPro" id="IPR008928">
    <property type="entry name" value="6-hairpin_glycosidase_sf"/>
</dbReference>
<dbReference type="PANTHER" id="PTHR11051">
    <property type="entry name" value="GLYCOSYL HYDROLASE-RELATED"/>
    <property type="match status" value="1"/>
</dbReference>
<dbReference type="Pfam" id="PF03636">
    <property type="entry name" value="Glyco_hydro_65N"/>
    <property type="match status" value="1"/>
</dbReference>
<dbReference type="PANTHER" id="PTHR11051:SF13">
    <property type="entry name" value="GLYCOSYL TRANSFERASE"/>
    <property type="match status" value="1"/>
</dbReference>
<name>A0A1H5MEU8_9MICO</name>
<reference evidence="10" key="1">
    <citation type="submission" date="2016-10" db="EMBL/GenBank/DDBJ databases">
        <authorList>
            <person name="Varghese N."/>
            <person name="Submissions S."/>
        </authorList>
    </citation>
    <scope>NUCLEOTIDE SEQUENCE [LARGE SCALE GENOMIC DNA]</scope>
    <source>
        <strain evidence="10">DSM 21368</strain>
    </source>
</reference>
<dbReference type="InterPro" id="IPR012341">
    <property type="entry name" value="6hp_glycosidase-like_sf"/>
</dbReference>
<dbReference type="Proteomes" id="UP000199220">
    <property type="component" value="Unassembled WGS sequence"/>
</dbReference>
<dbReference type="GO" id="GO:0030246">
    <property type="term" value="F:carbohydrate binding"/>
    <property type="evidence" value="ECO:0007669"/>
    <property type="project" value="InterPro"/>
</dbReference>
<dbReference type="SUPFAM" id="SSF48208">
    <property type="entry name" value="Six-hairpin glycosidases"/>
    <property type="match status" value="1"/>
</dbReference>
<proteinExistence type="inferred from homology"/>
<dbReference type="PIRSF" id="PIRSF036289">
    <property type="entry name" value="Glycosyl_hydrolase_malt_phosph"/>
    <property type="match status" value="1"/>
</dbReference>
<evidence type="ECO:0000259" key="8">
    <source>
        <dbReference type="Pfam" id="PF03636"/>
    </source>
</evidence>
<protein>
    <submittedName>
        <fullName evidence="9">Alpha,alpha-trehalose phosphorylase</fullName>
    </submittedName>
</protein>
<evidence type="ECO:0000256" key="5">
    <source>
        <dbReference type="SAM" id="MobiDB-lite"/>
    </source>
</evidence>
<dbReference type="STRING" id="648782.SAMN04488554_3340"/>
<evidence type="ECO:0000313" key="10">
    <source>
        <dbReference type="Proteomes" id="UP000199220"/>
    </source>
</evidence>
<dbReference type="InterPro" id="IPR005194">
    <property type="entry name" value="Glyco_hydro_65_C"/>
</dbReference>
<feature type="binding site" evidence="4">
    <location>
        <begin position="384"/>
        <end position="385"/>
    </location>
    <ligand>
        <name>substrate</name>
    </ligand>
</feature>
<sequence>MTNGHGQHPEQSYAGETGDSIEYADQRRGYGIHPWKLTRSGLLPDDVAASETLFTLSNGHFGMRGSLEEGEPRVVPGTYINGFYEQRPLPHAESGYGFPESGETVVNVTDGKLIRLFVGDSPFDLRYGTTHSHERALDLRTGTLDRSTEWTSPNGQSVRVTSRRLVSFVHRSLAAIEYEVEALDDNVYLAIYSDLLANEQNATASSDPRDAAVLDRPLKSEDSGARGQQAVLLHRTRRSKLRMAAGMDHVLEVPQGAETTIEAGGDLARYTVTAQLPKGSKLRMIKYLSYGWSHRRSTPALRDQVEAALAVGKLIGWDELLEKQRAYLDEFWQHADVEIDGDPGLQQAIRVSMFHVLQCSARAEGQGLGAKGLSGIGYDGHTFWDADLFALPMLTYTKPSAARDHLLWRRNTLPEARARAAELGLAGAAFPWRTITGKECSGYWPAGTAAFHVNSAVANATARYVAATGDREFDAGAGTELLTETARLWMSLGHFDGAFHIDGVTGPDEYTAIVDDNLYTNVMAQANLTEAADACERNPGTASELRVTAEEIAEWRKAAAAMAIPYDEKLGVHAQSEDFTKRDEWDFEDTADEFYPLLLHYPYFQIYRKQVIKQADLALAMQLRGDLFTPEQKARNFAYYEARTVRDSSLSAATQAVLAAETGHLDLAYDYWAEVALVDLGDLHGNVDDGLHIASMGGSWQVAACGFGGMRDHGGVISFAPRLPHALDRLRFRIRSEDRVVEVQVTRTGQEQTATYRLIEGESFATTHHGQPVELSGSDAVELAVPAVPQVEPVTQPARREPTRRRPQR</sequence>
<organism evidence="9 10">
    <name type="scientific">Ruania alba</name>
    <dbReference type="NCBI Taxonomy" id="648782"/>
    <lineage>
        <taxon>Bacteria</taxon>
        <taxon>Bacillati</taxon>
        <taxon>Actinomycetota</taxon>
        <taxon>Actinomycetes</taxon>
        <taxon>Micrococcales</taxon>
        <taxon>Ruaniaceae</taxon>
        <taxon>Ruania</taxon>
    </lineage>
</organism>
<dbReference type="GO" id="GO:0016757">
    <property type="term" value="F:glycosyltransferase activity"/>
    <property type="evidence" value="ECO:0007669"/>
    <property type="project" value="UniProtKB-ARBA"/>
</dbReference>
<evidence type="ECO:0000259" key="7">
    <source>
        <dbReference type="Pfam" id="PF03633"/>
    </source>
</evidence>
<evidence type="ECO:0000256" key="2">
    <source>
        <dbReference type="ARBA" id="ARBA00023295"/>
    </source>
</evidence>
<feature type="binding site" evidence="4">
    <location>
        <begin position="613"/>
        <end position="614"/>
    </location>
    <ligand>
        <name>substrate</name>
    </ligand>
</feature>
<dbReference type="InterPro" id="IPR011013">
    <property type="entry name" value="Gal_mutarotase_sf_dom"/>
</dbReference>
<dbReference type="EMBL" id="FNTX01000002">
    <property type="protein sequence ID" value="SEE87836.1"/>
    <property type="molecule type" value="Genomic_DNA"/>
</dbReference>
<feature type="domain" description="Glycoside hydrolase family 65 central catalytic" evidence="6">
    <location>
        <begin position="350"/>
        <end position="701"/>
    </location>
</feature>
<evidence type="ECO:0000313" key="9">
    <source>
        <dbReference type="EMBL" id="SEE87836.1"/>
    </source>
</evidence>
<feature type="region of interest" description="Disordered" evidence="5">
    <location>
        <begin position="788"/>
        <end position="809"/>
    </location>
</feature>
<keyword evidence="2" id="KW-0378">Hydrolase</keyword>
<accession>A0A1H5MEU8</accession>
<feature type="active site" description="Proton donor" evidence="3">
    <location>
        <position position="509"/>
    </location>
</feature>
<dbReference type="InterPro" id="IPR005195">
    <property type="entry name" value="Glyco_hydro_65_M"/>
</dbReference>
<dbReference type="InterPro" id="IPR037018">
    <property type="entry name" value="GH65_N"/>
</dbReference>
<dbReference type="SUPFAM" id="SSF74650">
    <property type="entry name" value="Galactose mutarotase-like"/>
    <property type="match status" value="1"/>
</dbReference>
<feature type="domain" description="Glycoside hydrolase family 65 C-terminal" evidence="7">
    <location>
        <begin position="710"/>
        <end position="775"/>
    </location>
</feature>
<evidence type="ECO:0000259" key="6">
    <source>
        <dbReference type="Pfam" id="PF03632"/>
    </source>
</evidence>